<dbReference type="AlphaFoldDB" id="A0A9W7L293"/>
<organism evidence="2 3">
    <name type="scientific">Triparma columacea</name>
    <dbReference type="NCBI Taxonomy" id="722753"/>
    <lineage>
        <taxon>Eukaryota</taxon>
        <taxon>Sar</taxon>
        <taxon>Stramenopiles</taxon>
        <taxon>Ochrophyta</taxon>
        <taxon>Bolidophyceae</taxon>
        <taxon>Parmales</taxon>
        <taxon>Triparmaceae</taxon>
        <taxon>Triparma</taxon>
    </lineage>
</organism>
<dbReference type="Proteomes" id="UP001165065">
    <property type="component" value="Unassembled WGS sequence"/>
</dbReference>
<evidence type="ECO:0008006" key="4">
    <source>
        <dbReference type="Google" id="ProtNLM"/>
    </source>
</evidence>
<reference evidence="3" key="1">
    <citation type="journal article" date="2023" name="Commun. Biol.">
        <title>Genome analysis of Parmales, the sister group of diatoms, reveals the evolutionary specialization of diatoms from phago-mixotrophs to photoautotrophs.</title>
        <authorList>
            <person name="Ban H."/>
            <person name="Sato S."/>
            <person name="Yoshikawa S."/>
            <person name="Yamada K."/>
            <person name="Nakamura Y."/>
            <person name="Ichinomiya M."/>
            <person name="Sato N."/>
            <person name="Blanc-Mathieu R."/>
            <person name="Endo H."/>
            <person name="Kuwata A."/>
            <person name="Ogata H."/>
        </authorList>
    </citation>
    <scope>NUCLEOTIDE SEQUENCE [LARGE SCALE GENOMIC DNA]</scope>
</reference>
<protein>
    <recommendedName>
        <fullName evidence="4">PARP-type domain-containing protein</fullName>
    </recommendedName>
</protein>
<comment type="caution">
    <text evidence="2">The sequence shown here is derived from an EMBL/GenBank/DDBJ whole genome shotgun (WGS) entry which is preliminary data.</text>
</comment>
<keyword evidence="3" id="KW-1185">Reference proteome</keyword>
<proteinExistence type="predicted"/>
<evidence type="ECO:0000313" key="3">
    <source>
        <dbReference type="Proteomes" id="UP001165065"/>
    </source>
</evidence>
<dbReference type="InterPro" id="IPR036957">
    <property type="entry name" value="Znf_PARP_sf"/>
</dbReference>
<accession>A0A9W7L293</accession>
<name>A0A9W7L293_9STRA</name>
<gene>
    <name evidence="2" type="ORF">TrCOL_g7932</name>
</gene>
<dbReference type="EMBL" id="BRYA01000539">
    <property type="protein sequence ID" value="GMI21942.1"/>
    <property type="molecule type" value="Genomic_DNA"/>
</dbReference>
<sequence>MKPHIPHHLITPEKVSKKRKADTKGTEEEGGKKLKPNALSMLQWKRNASPKRDTSPKRKKVSNPPLHALHRRPSVNSYFFDRASRFGTRPTCQTCRSFIAAGASRLVVAEPIFRSGGKKNYRSHHVECVTERYADDIKRKHGNIRDAPCEEGEGGEGRDIVSKKFEGVW</sequence>
<dbReference type="GO" id="GO:0003677">
    <property type="term" value="F:DNA binding"/>
    <property type="evidence" value="ECO:0007669"/>
    <property type="project" value="InterPro"/>
</dbReference>
<dbReference type="Gene3D" id="3.30.1740.10">
    <property type="entry name" value="Zinc finger, PARP-type"/>
    <property type="match status" value="1"/>
</dbReference>
<evidence type="ECO:0000313" key="2">
    <source>
        <dbReference type="EMBL" id="GMI21942.1"/>
    </source>
</evidence>
<feature type="region of interest" description="Disordered" evidence="1">
    <location>
        <begin position="1"/>
        <end position="72"/>
    </location>
</feature>
<evidence type="ECO:0000256" key="1">
    <source>
        <dbReference type="SAM" id="MobiDB-lite"/>
    </source>
</evidence>
<feature type="compositionally biased region" description="Basic and acidic residues" evidence="1">
    <location>
        <begin position="22"/>
        <end position="32"/>
    </location>
</feature>
<dbReference type="GO" id="GO:0008270">
    <property type="term" value="F:zinc ion binding"/>
    <property type="evidence" value="ECO:0007669"/>
    <property type="project" value="InterPro"/>
</dbReference>